<evidence type="ECO:0000256" key="1">
    <source>
        <dbReference type="SAM" id="MobiDB-lite"/>
    </source>
</evidence>
<feature type="region of interest" description="Disordered" evidence="1">
    <location>
        <begin position="1"/>
        <end position="29"/>
    </location>
</feature>
<evidence type="ECO:0000313" key="2">
    <source>
        <dbReference type="EMBL" id="KAK7830971.1"/>
    </source>
</evidence>
<keyword evidence="3" id="KW-1185">Reference proteome</keyword>
<sequence length="254" mass="29234">MGGQQTLPSSPRAYSNAYEEARQGRTQQEDAEKLNLTSYRELAIICISLPHQLAIQQLPEIQLSLLPHPSQYMEAAQENRPWWYERSNPRDSCPKPLRPTEMSSWAQRLFSVNIARLDHILENSTEDPQTRTMTTFTWKSNHSPLMIEEEQTICWIEICQQAWVYFSFFSVSRGTQELGLACFRSNVTKTMKYKGLCCSITPESPSQQTMFTVVRIQRGDRQCDALNSEMLRKNEQGILGHCAYSDVPTKALFL</sequence>
<accession>A0AAW0JXH2</accession>
<comment type="caution">
    <text evidence="2">The sequence shown here is derived from an EMBL/GenBank/DDBJ whole genome shotgun (WGS) entry which is preliminary data.</text>
</comment>
<feature type="compositionally biased region" description="Basic and acidic residues" evidence="1">
    <location>
        <begin position="19"/>
        <end position="29"/>
    </location>
</feature>
<proteinExistence type="predicted"/>
<name>A0AAW0JXH2_MYOGA</name>
<gene>
    <name evidence="2" type="ORF">U0070_018515</name>
</gene>
<dbReference type="Proteomes" id="UP001488838">
    <property type="component" value="Unassembled WGS sequence"/>
</dbReference>
<dbReference type="EMBL" id="JBBHLL010000016">
    <property type="protein sequence ID" value="KAK7830971.1"/>
    <property type="molecule type" value="Genomic_DNA"/>
</dbReference>
<feature type="compositionally biased region" description="Polar residues" evidence="1">
    <location>
        <begin position="1"/>
        <end position="13"/>
    </location>
</feature>
<dbReference type="AlphaFoldDB" id="A0AAW0JXH2"/>
<evidence type="ECO:0000313" key="3">
    <source>
        <dbReference type="Proteomes" id="UP001488838"/>
    </source>
</evidence>
<reference evidence="2 3" key="1">
    <citation type="journal article" date="2023" name="bioRxiv">
        <title>Conserved and derived expression patterns and positive selection on dental genes reveal complex evolutionary context of ever-growing rodent molars.</title>
        <authorList>
            <person name="Calamari Z.T."/>
            <person name="Song A."/>
            <person name="Cohen E."/>
            <person name="Akter M."/>
            <person name="Roy R.D."/>
            <person name="Hallikas O."/>
            <person name="Christensen M.M."/>
            <person name="Li P."/>
            <person name="Marangoni P."/>
            <person name="Jernvall J."/>
            <person name="Klein O.D."/>
        </authorList>
    </citation>
    <scope>NUCLEOTIDE SEQUENCE [LARGE SCALE GENOMIC DNA]</scope>
    <source>
        <strain evidence="2">V071</strain>
    </source>
</reference>
<protein>
    <submittedName>
        <fullName evidence="2">Uncharacterized protein</fullName>
    </submittedName>
</protein>
<organism evidence="2 3">
    <name type="scientific">Myodes glareolus</name>
    <name type="common">Bank vole</name>
    <name type="synonym">Clethrionomys glareolus</name>
    <dbReference type="NCBI Taxonomy" id="447135"/>
    <lineage>
        <taxon>Eukaryota</taxon>
        <taxon>Metazoa</taxon>
        <taxon>Chordata</taxon>
        <taxon>Craniata</taxon>
        <taxon>Vertebrata</taxon>
        <taxon>Euteleostomi</taxon>
        <taxon>Mammalia</taxon>
        <taxon>Eutheria</taxon>
        <taxon>Euarchontoglires</taxon>
        <taxon>Glires</taxon>
        <taxon>Rodentia</taxon>
        <taxon>Myomorpha</taxon>
        <taxon>Muroidea</taxon>
        <taxon>Cricetidae</taxon>
        <taxon>Arvicolinae</taxon>
        <taxon>Myodes</taxon>
    </lineage>
</organism>